<dbReference type="InterPro" id="IPR005308">
    <property type="entry name" value="OKR_de-COase_N"/>
</dbReference>
<dbReference type="InterPro" id="IPR008286">
    <property type="entry name" value="Prn/Lys/Arg_de-COase_C"/>
</dbReference>
<evidence type="ECO:0000313" key="7">
    <source>
        <dbReference type="Proteomes" id="UP000306791"/>
    </source>
</evidence>
<dbReference type="GO" id="GO:0008792">
    <property type="term" value="F:arginine decarboxylase activity"/>
    <property type="evidence" value="ECO:0007669"/>
    <property type="project" value="UniProtKB-EC"/>
</dbReference>
<evidence type="ECO:0000256" key="3">
    <source>
        <dbReference type="ARBA" id="ARBA00022898"/>
    </source>
</evidence>
<dbReference type="InterPro" id="IPR036633">
    <property type="entry name" value="Prn/Lys/Arg_de-COase_C_sf"/>
</dbReference>
<keyword evidence="7" id="KW-1185">Reference proteome</keyword>
<dbReference type="InterPro" id="IPR000310">
    <property type="entry name" value="Orn/Lys/Arg_deCO2ase_major_dom"/>
</dbReference>
<reference evidence="6 7" key="1">
    <citation type="submission" date="2019-05" db="EMBL/GenBank/DDBJ databases">
        <title>Microbulbifer harenosus sp. nov., an alginate-degrading bacterium isolated from coastal sand.</title>
        <authorList>
            <person name="Huang H."/>
            <person name="Mo K."/>
            <person name="Bao S."/>
        </authorList>
    </citation>
    <scope>NUCLEOTIDE SEQUENCE [LARGE SCALE GENOMIC DNA]</scope>
    <source>
        <strain evidence="6 7">HB161719</strain>
    </source>
</reference>
<evidence type="ECO:0000256" key="1">
    <source>
        <dbReference type="ARBA" id="ARBA00010671"/>
    </source>
</evidence>
<dbReference type="EMBL" id="VANI01000005">
    <property type="protein sequence ID" value="TLM78780.1"/>
    <property type="molecule type" value="Genomic_DNA"/>
</dbReference>
<evidence type="ECO:0000256" key="4">
    <source>
        <dbReference type="ARBA" id="ARBA00023239"/>
    </source>
</evidence>
<protein>
    <submittedName>
        <fullName evidence="6">Arginine decarboxylase</fullName>
        <ecNumber evidence="6">4.1.1.19</ecNumber>
    </submittedName>
</protein>
<dbReference type="InterPro" id="IPR015422">
    <property type="entry name" value="PyrdxlP-dep_Trfase_small"/>
</dbReference>
<evidence type="ECO:0000256" key="2">
    <source>
        <dbReference type="ARBA" id="ARBA00022793"/>
    </source>
</evidence>
<accession>A0ABY2UL62</accession>
<dbReference type="Pfam" id="PF01276">
    <property type="entry name" value="OKR_DC_1"/>
    <property type="match status" value="1"/>
</dbReference>
<dbReference type="Pfam" id="PF03711">
    <property type="entry name" value="OKR_DC_1_C"/>
    <property type="match status" value="1"/>
</dbReference>
<dbReference type="PANTHER" id="PTHR45229">
    <property type="entry name" value="CONSTITUTIVE ORNITHINE DECARBOXYLASE"/>
    <property type="match status" value="1"/>
</dbReference>
<comment type="caution">
    <text evidence="6">The sequence shown here is derived from an EMBL/GenBank/DDBJ whole genome shotgun (WGS) entry which is preliminary data.</text>
</comment>
<dbReference type="InterPro" id="IPR015424">
    <property type="entry name" value="PyrdxlP-dep_Trfase"/>
</dbReference>
<organism evidence="6 7">
    <name type="scientific">Microbulbifer harenosus</name>
    <dbReference type="NCBI Taxonomy" id="2576840"/>
    <lineage>
        <taxon>Bacteria</taxon>
        <taxon>Pseudomonadati</taxon>
        <taxon>Pseudomonadota</taxon>
        <taxon>Gammaproteobacteria</taxon>
        <taxon>Cellvibrionales</taxon>
        <taxon>Microbulbiferaceae</taxon>
        <taxon>Microbulbifer</taxon>
    </lineage>
</organism>
<evidence type="ECO:0000313" key="6">
    <source>
        <dbReference type="EMBL" id="TLM78780.1"/>
    </source>
</evidence>
<dbReference type="InterPro" id="IPR011193">
    <property type="entry name" value="Orn/lys/arg_de-COase"/>
</dbReference>
<name>A0ABY2UL62_9GAMM</name>
<dbReference type="CDD" id="cd00615">
    <property type="entry name" value="Orn_deC_like"/>
    <property type="match status" value="1"/>
</dbReference>
<evidence type="ECO:0000259" key="5">
    <source>
        <dbReference type="PROSITE" id="PS00703"/>
    </source>
</evidence>
<feature type="domain" description="Orn/Lys/Arg decarboxylases family 1 pyridoxal-P attachment site" evidence="5">
    <location>
        <begin position="381"/>
        <end position="395"/>
    </location>
</feature>
<keyword evidence="3" id="KW-0663">Pyridoxal phosphate</keyword>
<dbReference type="PANTHER" id="PTHR45229:SF3">
    <property type="entry name" value="BIODEGRADATIVE ARGININE DECARBOXYLASE"/>
    <property type="match status" value="1"/>
</dbReference>
<keyword evidence="2" id="KW-0210">Decarboxylase</keyword>
<gene>
    <name evidence="6" type="ORF">FDY93_05350</name>
</gene>
<keyword evidence="4 6" id="KW-0456">Lyase</keyword>
<dbReference type="Gene3D" id="3.90.100.10">
    <property type="entry name" value="Orn/Lys/Arg decarboxylase, C-terminal domain"/>
    <property type="match status" value="1"/>
</dbReference>
<dbReference type="SUPFAM" id="SSF53383">
    <property type="entry name" value="PLP-dependent transferases"/>
    <property type="match status" value="1"/>
</dbReference>
<dbReference type="PROSITE" id="PS00703">
    <property type="entry name" value="OKR_DC_1"/>
    <property type="match status" value="1"/>
</dbReference>
<dbReference type="Gene3D" id="3.40.640.10">
    <property type="entry name" value="Type I PLP-dependent aspartate aminotransferase-like (Major domain)"/>
    <property type="match status" value="1"/>
</dbReference>
<sequence length="753" mass="83413">MLTLLASEDINADSAAGVAARRLQKELEKRQVKLITADTVEDTSALLAAYPGIQCLLLSWEIPGKNTAHGALEILGELRARNERLPVFLLADRDSVADMPRRVLEMSNDFIWMLEDTPAFISGRIQSAIERYRAAILPPMFKALAYFSRVHEYSWHTPGHTGGTAFLKSPAGRAFYEFYGENMLRSDLSISVGALGSLLDHTGPIAEGERYAAKVFGADRTYYVTNGSSTSNRVILMSSVTRGQIALCDRNCHKSVEHAMTMSGAVPTYLIPVRNHYGIIGPIPPHRLEKAAIQQAISDNPLATGAEHQTPVHAVITNSTYDGLCYNVRRVEELLGEVVDRLHFDEAWYAYARFNPIYRDRFAMYEQDPEVPYRGPTKFATQSTHKLLAALSQASMIHIRDGRRPIEHGRFNEAFMMHASTSPLYSIMASNDVSAAMMDGPSGQALTGESIAEAVAFRQLLARLNHEYSTKGEWFFNGWQPEQVLDRDTGISTPFYEAPAALLGNSPDCWVLRPGDRWHGFGNLEDDFCMLDPIKVSITTPGVQHSGELGDWGIPAILVSSYLGNLGIIVEKTTDFTILFLFSLGITKGKWGTLINALLAFKRDHDNNCPLLECIPELAHSHAEYRELGLQDLARKMFIRMKQLRTTAQMSAGFSTLPHADCSPVQAFESLVRDDVELLPLTQLAGRTAATGVVPYPPGIPLLMPGENFGAEDSPILGYLKALEAFDREFPGFEHDNHGVEVRDGNYSIYALK</sequence>
<proteinExistence type="inferred from homology"/>
<comment type="similarity">
    <text evidence="1">Belongs to the Orn/Lys/Arg decarboxylase class-I family.</text>
</comment>
<dbReference type="Proteomes" id="UP000306791">
    <property type="component" value="Unassembled WGS sequence"/>
</dbReference>
<dbReference type="SUPFAM" id="SSF55904">
    <property type="entry name" value="Ornithine decarboxylase C-terminal domain"/>
    <property type="match status" value="1"/>
</dbReference>
<dbReference type="InterPro" id="IPR015421">
    <property type="entry name" value="PyrdxlP-dep_Trfase_major"/>
</dbReference>
<dbReference type="EC" id="4.1.1.19" evidence="6"/>
<dbReference type="Gene3D" id="3.40.50.2300">
    <property type="match status" value="1"/>
</dbReference>
<dbReference type="Gene3D" id="3.90.1150.10">
    <property type="entry name" value="Aspartate Aminotransferase, domain 1"/>
    <property type="match status" value="1"/>
</dbReference>
<dbReference type="Pfam" id="PF03709">
    <property type="entry name" value="OKR_DC_1_N"/>
    <property type="match status" value="1"/>
</dbReference>
<dbReference type="PIRSF" id="PIRSF009393">
    <property type="entry name" value="Orn_decarb"/>
    <property type="match status" value="1"/>
</dbReference>